<keyword evidence="4" id="KW-0808">Transferase</keyword>
<sequence length="778" mass="91082">MTEKSIFESSRVFRELIDNMGSGVIVYEAYNNGKDFIIRDINNAGEKISNVMRNDILGKFVTEIFPGIKEFGLFNVFQKVWKTGKSKRYPLSMYKDDRISRYVKNYVYKIPSGHIVAIYDDITEQRRANEDLIKSEEKYQSIYNSGAIGVTKVSMKGEVLEMNQYLLDFFGYLEEEIKLKTFMELTHPEDLNSDVKFFNQLMEGKIDHYDMEKRYIHKDAHIIWGSLTVSLVRDLDGNPLYAVSLVQDITENKKAEEQLKESEERFRKIFEESPLGMAIINLDNKLIIKVNFMLCSMLGYNEKELIGLTIPEITHPEDLENNMELLEKIIRGDIPFFTIEKRYTKKDKQIMWGNLTASIIRDKNEIPLYGIGMIADITERKETENKLKESEEELLRLNKELEQRVEERTEEFKESEAKYRTLFEQAADSIVLIDTETEDLVDFNDKMYENLGYSRGEFNDIRVLDFVVIEENEDYESHIKKIIREGSDIFESKYKTKDGKIRDVMIHAKAIKIKDKQYIHSIIRDITEFKELEEKIKKSEEMFRKAYNQANLYKDIFAHDINNILQNIQSSVELSSLYLNSPEKLHTIKELYEIINEQVNRGKKLIKNIQKITEIDDTEIELEKINATLELNKAIDFTKANFPNRNLNFQFKSTVKRMYILANNLLLDVFENILINAVRHNDKSNIQIIIDVNKQTVEDKEYIKIEFKDNGLGISDYRKKDIFEKGTRTTQKSKGMGLGLSLVKKIVDSFHGDIWVEDRIKGDYKQGCNFVVLLQNAE</sequence>
<dbReference type="PROSITE" id="PS50113">
    <property type="entry name" value="PAC"/>
    <property type="match status" value="3"/>
</dbReference>
<organism evidence="10">
    <name type="scientific">marine sediment metagenome</name>
    <dbReference type="NCBI Taxonomy" id="412755"/>
    <lineage>
        <taxon>unclassified sequences</taxon>
        <taxon>metagenomes</taxon>
        <taxon>ecological metagenomes</taxon>
    </lineage>
</organism>
<feature type="domain" description="PAC" evidence="9">
    <location>
        <begin position="337"/>
        <end position="389"/>
    </location>
</feature>
<evidence type="ECO:0000259" key="8">
    <source>
        <dbReference type="PROSITE" id="PS50112"/>
    </source>
</evidence>
<dbReference type="EMBL" id="LAZR01000922">
    <property type="protein sequence ID" value="KKN54578.1"/>
    <property type="molecule type" value="Genomic_DNA"/>
</dbReference>
<feature type="domain" description="PAC" evidence="9">
    <location>
        <begin position="209"/>
        <end position="261"/>
    </location>
</feature>
<comment type="catalytic activity">
    <reaction evidence="1">
        <text>ATP + protein L-histidine = ADP + protein N-phospho-L-histidine.</text>
        <dbReference type="EC" id="2.7.13.3"/>
    </reaction>
</comment>
<dbReference type="CDD" id="cd00130">
    <property type="entry name" value="PAS"/>
    <property type="match status" value="3"/>
</dbReference>
<evidence type="ECO:0000256" key="4">
    <source>
        <dbReference type="ARBA" id="ARBA00022679"/>
    </source>
</evidence>
<feature type="domain" description="PAS" evidence="8">
    <location>
        <begin position="415"/>
        <end position="486"/>
    </location>
</feature>
<dbReference type="Gene3D" id="1.10.287.130">
    <property type="match status" value="1"/>
</dbReference>
<comment type="caution">
    <text evidence="10">The sequence shown here is derived from an EMBL/GenBank/DDBJ whole genome shotgun (WGS) entry which is preliminary data.</text>
</comment>
<dbReference type="InterPro" id="IPR001610">
    <property type="entry name" value="PAC"/>
</dbReference>
<name>A0A0F9ULZ0_9ZZZZ</name>
<dbReference type="InterPro" id="IPR000014">
    <property type="entry name" value="PAS"/>
</dbReference>
<feature type="domain" description="PAS" evidence="8">
    <location>
        <begin position="135"/>
        <end position="205"/>
    </location>
</feature>
<dbReference type="InterPro" id="IPR035965">
    <property type="entry name" value="PAS-like_dom_sf"/>
</dbReference>
<dbReference type="NCBIfam" id="TIGR00229">
    <property type="entry name" value="sensory_box"/>
    <property type="match status" value="3"/>
</dbReference>
<dbReference type="PANTHER" id="PTHR43304:SF1">
    <property type="entry name" value="PAC DOMAIN-CONTAINING PROTEIN"/>
    <property type="match status" value="1"/>
</dbReference>
<evidence type="ECO:0000259" key="7">
    <source>
        <dbReference type="PROSITE" id="PS50109"/>
    </source>
</evidence>
<dbReference type="InterPro" id="IPR003594">
    <property type="entry name" value="HATPase_dom"/>
</dbReference>
<dbReference type="InterPro" id="IPR004358">
    <property type="entry name" value="Sig_transdc_His_kin-like_C"/>
</dbReference>
<dbReference type="PROSITE" id="PS50112">
    <property type="entry name" value="PAS"/>
    <property type="match status" value="3"/>
</dbReference>
<evidence type="ECO:0000256" key="6">
    <source>
        <dbReference type="SAM" id="Coils"/>
    </source>
</evidence>
<dbReference type="SUPFAM" id="SSF55874">
    <property type="entry name" value="ATPase domain of HSP90 chaperone/DNA topoisomerase II/histidine kinase"/>
    <property type="match status" value="1"/>
</dbReference>
<protein>
    <recommendedName>
        <fullName evidence="2">histidine kinase</fullName>
        <ecNumber evidence="2">2.7.13.3</ecNumber>
    </recommendedName>
</protein>
<dbReference type="SMART" id="SM00086">
    <property type="entry name" value="PAC"/>
    <property type="match status" value="3"/>
</dbReference>
<dbReference type="PRINTS" id="PR00344">
    <property type="entry name" value="BCTRLSENSOR"/>
</dbReference>
<proteinExistence type="predicted"/>
<feature type="coiled-coil region" evidence="6">
    <location>
        <begin position="245"/>
        <end position="272"/>
    </location>
</feature>
<feature type="coiled-coil region" evidence="6">
    <location>
        <begin position="373"/>
        <end position="418"/>
    </location>
</feature>
<accession>A0A0F9ULZ0</accession>
<dbReference type="Pfam" id="PF08447">
    <property type="entry name" value="PAS_3"/>
    <property type="match status" value="1"/>
</dbReference>
<dbReference type="InterPro" id="IPR000700">
    <property type="entry name" value="PAS-assoc_C"/>
</dbReference>
<dbReference type="Gene3D" id="3.30.565.10">
    <property type="entry name" value="Histidine kinase-like ATPase, C-terminal domain"/>
    <property type="match status" value="1"/>
</dbReference>
<keyword evidence="5" id="KW-0418">Kinase</keyword>
<dbReference type="PANTHER" id="PTHR43304">
    <property type="entry name" value="PHYTOCHROME-LIKE PROTEIN CPH1"/>
    <property type="match status" value="1"/>
</dbReference>
<evidence type="ECO:0000256" key="2">
    <source>
        <dbReference type="ARBA" id="ARBA00012438"/>
    </source>
</evidence>
<dbReference type="Pfam" id="PF13426">
    <property type="entry name" value="PAS_9"/>
    <property type="match status" value="3"/>
</dbReference>
<feature type="domain" description="PAC" evidence="9">
    <location>
        <begin position="488"/>
        <end position="538"/>
    </location>
</feature>
<reference evidence="10" key="1">
    <citation type="journal article" date="2015" name="Nature">
        <title>Complex archaea that bridge the gap between prokaryotes and eukaryotes.</title>
        <authorList>
            <person name="Spang A."/>
            <person name="Saw J.H."/>
            <person name="Jorgensen S.L."/>
            <person name="Zaremba-Niedzwiedzka K."/>
            <person name="Martijn J."/>
            <person name="Lind A.E."/>
            <person name="van Eijk R."/>
            <person name="Schleper C."/>
            <person name="Guy L."/>
            <person name="Ettema T.J."/>
        </authorList>
    </citation>
    <scope>NUCLEOTIDE SEQUENCE</scope>
</reference>
<gene>
    <name evidence="10" type="ORF">LCGC14_0590770</name>
</gene>
<feature type="domain" description="Histidine kinase" evidence="7">
    <location>
        <begin position="556"/>
        <end position="778"/>
    </location>
</feature>
<dbReference type="GO" id="GO:0004673">
    <property type="term" value="F:protein histidine kinase activity"/>
    <property type="evidence" value="ECO:0007669"/>
    <property type="project" value="UniProtKB-EC"/>
</dbReference>
<evidence type="ECO:0000259" key="9">
    <source>
        <dbReference type="PROSITE" id="PS50113"/>
    </source>
</evidence>
<dbReference type="InterPro" id="IPR005467">
    <property type="entry name" value="His_kinase_dom"/>
</dbReference>
<evidence type="ECO:0000256" key="5">
    <source>
        <dbReference type="ARBA" id="ARBA00022777"/>
    </source>
</evidence>
<dbReference type="InterPro" id="IPR013655">
    <property type="entry name" value="PAS_fold_3"/>
</dbReference>
<evidence type="ECO:0000256" key="1">
    <source>
        <dbReference type="ARBA" id="ARBA00000085"/>
    </source>
</evidence>
<dbReference type="InterPro" id="IPR052162">
    <property type="entry name" value="Sensor_kinase/Photoreceptor"/>
</dbReference>
<dbReference type="Pfam" id="PF02518">
    <property type="entry name" value="HATPase_c"/>
    <property type="match status" value="1"/>
</dbReference>
<dbReference type="SMART" id="SM00387">
    <property type="entry name" value="HATPase_c"/>
    <property type="match status" value="1"/>
</dbReference>
<dbReference type="SUPFAM" id="SSF55785">
    <property type="entry name" value="PYP-like sensor domain (PAS domain)"/>
    <property type="match status" value="4"/>
</dbReference>
<keyword evidence="3" id="KW-0597">Phosphoprotein</keyword>
<dbReference type="InterPro" id="IPR036890">
    <property type="entry name" value="HATPase_C_sf"/>
</dbReference>
<dbReference type="CDD" id="cd00075">
    <property type="entry name" value="HATPase"/>
    <property type="match status" value="1"/>
</dbReference>
<dbReference type="PROSITE" id="PS50109">
    <property type="entry name" value="HIS_KIN"/>
    <property type="match status" value="1"/>
</dbReference>
<dbReference type="EC" id="2.7.13.3" evidence="2"/>
<evidence type="ECO:0000313" key="10">
    <source>
        <dbReference type="EMBL" id="KKN54578.1"/>
    </source>
</evidence>
<dbReference type="SMART" id="SM00091">
    <property type="entry name" value="PAS"/>
    <property type="match status" value="4"/>
</dbReference>
<evidence type="ECO:0000256" key="3">
    <source>
        <dbReference type="ARBA" id="ARBA00022553"/>
    </source>
</evidence>
<feature type="domain" description="PAS" evidence="8">
    <location>
        <begin position="262"/>
        <end position="333"/>
    </location>
</feature>
<keyword evidence="6" id="KW-0175">Coiled coil</keyword>
<dbReference type="AlphaFoldDB" id="A0A0F9ULZ0"/>
<dbReference type="Gene3D" id="3.30.450.20">
    <property type="entry name" value="PAS domain"/>
    <property type="match status" value="4"/>
</dbReference>